<dbReference type="InterPro" id="IPR011333">
    <property type="entry name" value="SKP1/BTB/POZ_sf"/>
</dbReference>
<protein>
    <recommendedName>
        <fullName evidence="12">Zinc finger protein</fullName>
    </recommendedName>
</protein>
<feature type="region of interest" description="Disordered" evidence="7">
    <location>
        <begin position="221"/>
        <end position="241"/>
    </location>
</feature>
<evidence type="ECO:0000256" key="3">
    <source>
        <dbReference type="ARBA" id="ARBA00022771"/>
    </source>
</evidence>
<dbReference type="PANTHER" id="PTHR24393:SF34">
    <property type="entry name" value="PR_SET DOMAIN 13"/>
    <property type="match status" value="1"/>
</dbReference>
<dbReference type="GO" id="GO:0005634">
    <property type="term" value="C:nucleus"/>
    <property type="evidence" value="ECO:0007669"/>
    <property type="project" value="TreeGrafter"/>
</dbReference>
<evidence type="ECO:0000256" key="6">
    <source>
        <dbReference type="PROSITE-ProRule" id="PRU00042"/>
    </source>
</evidence>
<evidence type="ECO:0000256" key="1">
    <source>
        <dbReference type="ARBA" id="ARBA00022723"/>
    </source>
</evidence>
<dbReference type="EMBL" id="JAVRJZ010000001">
    <property type="protein sequence ID" value="KAK2727103.1"/>
    <property type="molecule type" value="Genomic_DNA"/>
</dbReference>
<evidence type="ECO:0008006" key="12">
    <source>
        <dbReference type="Google" id="ProtNLM"/>
    </source>
</evidence>
<dbReference type="Proteomes" id="UP001187531">
    <property type="component" value="Unassembled WGS sequence"/>
</dbReference>
<evidence type="ECO:0000256" key="5">
    <source>
        <dbReference type="ARBA" id="ARBA00023242"/>
    </source>
</evidence>
<feature type="domain" description="C2H2-type" evidence="9">
    <location>
        <begin position="403"/>
        <end position="422"/>
    </location>
</feature>
<keyword evidence="11" id="KW-1185">Reference proteome</keyword>
<feature type="compositionally biased region" description="Acidic residues" evidence="7">
    <location>
        <begin position="269"/>
        <end position="295"/>
    </location>
</feature>
<gene>
    <name evidence="10" type="ORF">QYM36_007822</name>
</gene>
<dbReference type="SMART" id="SM00355">
    <property type="entry name" value="ZnF_C2H2"/>
    <property type="match status" value="11"/>
</dbReference>
<feature type="domain" description="C2H2-type" evidence="9">
    <location>
        <begin position="459"/>
        <end position="486"/>
    </location>
</feature>
<feature type="domain" description="BTB" evidence="8">
    <location>
        <begin position="44"/>
        <end position="110"/>
    </location>
</feature>
<evidence type="ECO:0000259" key="8">
    <source>
        <dbReference type="PROSITE" id="PS50097"/>
    </source>
</evidence>
<evidence type="ECO:0000313" key="11">
    <source>
        <dbReference type="Proteomes" id="UP001187531"/>
    </source>
</evidence>
<dbReference type="Gene3D" id="3.30.160.60">
    <property type="entry name" value="Classic Zinc Finger"/>
    <property type="match status" value="7"/>
</dbReference>
<sequence length="704" mass="81508">MQFCVYAVKRKAPPFPDSVLTLQKDDPFEEFSKILVEEMHGETADLVFHLDGGDLRGHKLALCPKSPLIASIIRNFPPGFEFHFSCPDVSASMFRHIVDLIYLGKTRISCSKIEEFKSVAKTFMISLEETNITKNEEEEDMYTPVLVFERFLGEAEPKRKRGRPKRSEVPIEAINAHRPSMDEEECKGPSTRKKVIDFRSMEMLDYQSVYTINPSDVKITIGDEGVQNDSDYEPFCSPVPAPELEYHYDQELIDDDVDSRGYGMPLEDLPADDDNDSDWNEKEDPEEESSTDEDFDPSHAGSSTKTPRKRKEPLIGEHVCVICKNKFDSTLSLRNHNNETHKKDGKFFCPECDHTTNSMSALLTHRRRHTGERPFECKFCGRRFSHNSTLNEHMNLHTGNKPFKCDECGAAFTQRKKLQYHRCSSPYFENDESSEPRYTCPDCGRKFFNKKGYAHHSIYTCDICGRGYISKRSLENHIMQHTGEYPFQCSQCDRKFKDQIRLTCHEQSHAGSKVFTCEFCREEFRLKSQLENHLLLHTKDGTKYVCDCGKVFLNYRYLQKHRLVHARRERCIYCRKCFERAEDRIAHELLHQTGSLPVTKSNPAAKEIKNMLRIGCSHCDAMFRDEEEFAQHAVIHDPDYYNPSIKEEGEIEYNSVDDGNTQIIYCTEEGEVKNVINPEEWGFEYVEDSIVQQESISYETVAEV</sequence>
<dbReference type="Gene3D" id="3.30.710.10">
    <property type="entry name" value="Potassium Channel Kv1.1, Chain A"/>
    <property type="match status" value="1"/>
</dbReference>
<dbReference type="InterPro" id="IPR036236">
    <property type="entry name" value="Znf_C2H2_sf"/>
</dbReference>
<keyword evidence="3 6" id="KW-0863">Zinc-finger</keyword>
<dbReference type="SUPFAM" id="SSF54695">
    <property type="entry name" value="POZ domain"/>
    <property type="match status" value="1"/>
</dbReference>
<evidence type="ECO:0000259" key="9">
    <source>
        <dbReference type="PROSITE" id="PS50157"/>
    </source>
</evidence>
<feature type="domain" description="C2H2-type" evidence="9">
    <location>
        <begin position="487"/>
        <end position="514"/>
    </location>
</feature>
<dbReference type="FunFam" id="3.30.160.60:FF:002343">
    <property type="entry name" value="Zinc finger protein 33A"/>
    <property type="match status" value="1"/>
</dbReference>
<dbReference type="PROSITE" id="PS00028">
    <property type="entry name" value="ZINC_FINGER_C2H2_1"/>
    <property type="match status" value="7"/>
</dbReference>
<feature type="domain" description="C2H2-type" evidence="9">
    <location>
        <begin position="375"/>
        <end position="402"/>
    </location>
</feature>
<organism evidence="10 11">
    <name type="scientific">Artemia franciscana</name>
    <name type="common">Brine shrimp</name>
    <name type="synonym">Artemia sanfranciscana</name>
    <dbReference type="NCBI Taxonomy" id="6661"/>
    <lineage>
        <taxon>Eukaryota</taxon>
        <taxon>Metazoa</taxon>
        <taxon>Ecdysozoa</taxon>
        <taxon>Arthropoda</taxon>
        <taxon>Crustacea</taxon>
        <taxon>Branchiopoda</taxon>
        <taxon>Anostraca</taxon>
        <taxon>Artemiidae</taxon>
        <taxon>Artemia</taxon>
    </lineage>
</organism>
<feature type="domain" description="C2H2-type" evidence="9">
    <location>
        <begin position="544"/>
        <end position="570"/>
    </location>
</feature>
<dbReference type="PROSITE" id="PS50097">
    <property type="entry name" value="BTB"/>
    <property type="match status" value="1"/>
</dbReference>
<keyword evidence="4" id="KW-0862">Zinc</keyword>
<dbReference type="Pfam" id="PF00651">
    <property type="entry name" value="BTB"/>
    <property type="match status" value="1"/>
</dbReference>
<evidence type="ECO:0000256" key="7">
    <source>
        <dbReference type="SAM" id="MobiDB-lite"/>
    </source>
</evidence>
<dbReference type="FunFam" id="3.30.160.60:FF:000557">
    <property type="entry name" value="zinc finger and SCAN domain-containing protein 29"/>
    <property type="match status" value="1"/>
</dbReference>
<dbReference type="PROSITE" id="PS50157">
    <property type="entry name" value="ZINC_FINGER_C2H2_2"/>
    <property type="match status" value="7"/>
</dbReference>
<evidence type="ECO:0000313" key="10">
    <source>
        <dbReference type="EMBL" id="KAK2727103.1"/>
    </source>
</evidence>
<dbReference type="AlphaFoldDB" id="A0AA88ID70"/>
<dbReference type="InterPro" id="IPR000210">
    <property type="entry name" value="BTB/POZ_dom"/>
</dbReference>
<feature type="domain" description="C2H2-type" evidence="9">
    <location>
        <begin position="515"/>
        <end position="542"/>
    </location>
</feature>
<name>A0AA88ID70_ARTSF</name>
<proteinExistence type="predicted"/>
<feature type="region of interest" description="Disordered" evidence="7">
    <location>
        <begin position="256"/>
        <end position="311"/>
    </location>
</feature>
<feature type="domain" description="C2H2-type" evidence="9">
    <location>
        <begin position="347"/>
        <end position="374"/>
    </location>
</feature>
<keyword evidence="5" id="KW-0539">Nucleus</keyword>
<evidence type="ECO:0000256" key="4">
    <source>
        <dbReference type="ARBA" id="ARBA00022833"/>
    </source>
</evidence>
<dbReference type="SUPFAM" id="SSF57667">
    <property type="entry name" value="beta-beta-alpha zinc fingers"/>
    <property type="match status" value="4"/>
</dbReference>
<dbReference type="InterPro" id="IPR013087">
    <property type="entry name" value="Znf_C2H2_type"/>
</dbReference>
<evidence type="ECO:0000256" key="2">
    <source>
        <dbReference type="ARBA" id="ARBA00022737"/>
    </source>
</evidence>
<dbReference type="GO" id="GO:0000978">
    <property type="term" value="F:RNA polymerase II cis-regulatory region sequence-specific DNA binding"/>
    <property type="evidence" value="ECO:0007669"/>
    <property type="project" value="TreeGrafter"/>
</dbReference>
<keyword evidence="1" id="KW-0479">Metal-binding</keyword>
<comment type="caution">
    <text evidence="10">The sequence shown here is derived from an EMBL/GenBank/DDBJ whole genome shotgun (WGS) entry which is preliminary data.</text>
</comment>
<dbReference type="GO" id="GO:0008270">
    <property type="term" value="F:zinc ion binding"/>
    <property type="evidence" value="ECO:0007669"/>
    <property type="project" value="UniProtKB-KW"/>
</dbReference>
<dbReference type="PANTHER" id="PTHR24393">
    <property type="entry name" value="ZINC FINGER PROTEIN"/>
    <property type="match status" value="1"/>
</dbReference>
<accession>A0AA88ID70</accession>
<dbReference type="GO" id="GO:0001228">
    <property type="term" value="F:DNA-binding transcription activator activity, RNA polymerase II-specific"/>
    <property type="evidence" value="ECO:0007669"/>
    <property type="project" value="TreeGrafter"/>
</dbReference>
<keyword evidence="2" id="KW-0677">Repeat</keyword>
<reference evidence="10" key="1">
    <citation type="submission" date="2023-07" db="EMBL/GenBank/DDBJ databases">
        <title>Chromosome-level genome assembly of Artemia franciscana.</title>
        <authorList>
            <person name="Jo E."/>
        </authorList>
    </citation>
    <scope>NUCLEOTIDE SEQUENCE</scope>
    <source>
        <tissue evidence="10">Whole body</tissue>
    </source>
</reference>
<dbReference type="Pfam" id="PF00096">
    <property type="entry name" value="zf-C2H2"/>
    <property type="match status" value="2"/>
</dbReference>